<dbReference type="EMBL" id="MT144141">
    <property type="protein sequence ID" value="QJA49532.1"/>
    <property type="molecule type" value="Genomic_DNA"/>
</dbReference>
<organism evidence="1">
    <name type="scientific">viral metagenome</name>
    <dbReference type="NCBI Taxonomy" id="1070528"/>
    <lineage>
        <taxon>unclassified sequences</taxon>
        <taxon>metagenomes</taxon>
        <taxon>organismal metagenomes</taxon>
    </lineage>
</organism>
<protein>
    <submittedName>
        <fullName evidence="1">Uncharacterized protein</fullName>
    </submittedName>
</protein>
<dbReference type="EMBL" id="MT144678">
    <property type="protein sequence ID" value="QJH97224.1"/>
    <property type="molecule type" value="Genomic_DNA"/>
</dbReference>
<gene>
    <name evidence="1" type="ORF">TM448A01396_0012</name>
    <name evidence="2" type="ORF">TM448B00951_0013</name>
</gene>
<proteinExistence type="predicted"/>
<sequence>MVAGDLTASTPVYCDTEATIKSAVDALNLTAATDFLVVIPWKNGSLVFKVLRSA</sequence>
<dbReference type="AlphaFoldDB" id="A0A6H1ZPZ5"/>
<evidence type="ECO:0000313" key="2">
    <source>
        <dbReference type="EMBL" id="QJH97224.1"/>
    </source>
</evidence>
<reference evidence="1" key="1">
    <citation type="submission" date="2020-03" db="EMBL/GenBank/DDBJ databases">
        <title>The deep terrestrial virosphere.</title>
        <authorList>
            <person name="Holmfeldt K."/>
            <person name="Nilsson E."/>
            <person name="Simone D."/>
            <person name="Lopez-Fernandez M."/>
            <person name="Wu X."/>
            <person name="de Brujin I."/>
            <person name="Lundin D."/>
            <person name="Andersson A."/>
            <person name="Bertilsson S."/>
            <person name="Dopson M."/>
        </authorList>
    </citation>
    <scope>NUCLEOTIDE SEQUENCE</scope>
    <source>
        <strain evidence="1">TM448A01396</strain>
        <strain evidence="2">TM448B00951</strain>
    </source>
</reference>
<accession>A0A6H1ZPZ5</accession>
<name>A0A6H1ZPZ5_9ZZZZ</name>
<evidence type="ECO:0000313" key="1">
    <source>
        <dbReference type="EMBL" id="QJA49532.1"/>
    </source>
</evidence>